<dbReference type="AlphaFoldDB" id="A0A7J6HEU5"/>
<feature type="region of interest" description="Disordered" evidence="1">
    <location>
        <begin position="129"/>
        <end position="250"/>
    </location>
</feature>
<proteinExistence type="predicted"/>
<dbReference type="EMBL" id="JAATIP010000014">
    <property type="protein sequence ID" value="KAF4393411.1"/>
    <property type="molecule type" value="Genomic_DNA"/>
</dbReference>
<feature type="compositionally biased region" description="Basic and acidic residues" evidence="1">
    <location>
        <begin position="142"/>
        <end position="156"/>
    </location>
</feature>
<name>A0A7J6HEU5_CANSA</name>
<dbReference type="Proteomes" id="UP000525078">
    <property type="component" value="Unassembled WGS sequence"/>
</dbReference>
<reference evidence="2 3" key="1">
    <citation type="journal article" date="2020" name="bioRxiv">
        <title>Sequence and annotation of 42 cannabis genomes reveals extensive copy number variation in cannabinoid synthesis and pathogen resistance genes.</title>
        <authorList>
            <person name="Mckernan K.J."/>
            <person name="Helbert Y."/>
            <person name="Kane L.T."/>
            <person name="Ebling H."/>
            <person name="Zhang L."/>
            <person name="Liu B."/>
            <person name="Eaton Z."/>
            <person name="Mclaughlin S."/>
            <person name="Kingan S."/>
            <person name="Baybayan P."/>
            <person name="Concepcion G."/>
            <person name="Jordan M."/>
            <person name="Riva A."/>
            <person name="Barbazuk W."/>
            <person name="Harkins T."/>
        </authorList>
    </citation>
    <scope>NUCLEOTIDE SEQUENCE [LARGE SCALE GENOMIC DNA]</scope>
    <source>
        <strain evidence="3">cv. Jamaican Lion 4</strain>
        <tissue evidence="2">Leaf</tissue>
    </source>
</reference>
<organism evidence="2 3">
    <name type="scientific">Cannabis sativa</name>
    <name type="common">Hemp</name>
    <name type="synonym">Marijuana</name>
    <dbReference type="NCBI Taxonomy" id="3483"/>
    <lineage>
        <taxon>Eukaryota</taxon>
        <taxon>Viridiplantae</taxon>
        <taxon>Streptophyta</taxon>
        <taxon>Embryophyta</taxon>
        <taxon>Tracheophyta</taxon>
        <taxon>Spermatophyta</taxon>
        <taxon>Magnoliopsida</taxon>
        <taxon>eudicotyledons</taxon>
        <taxon>Gunneridae</taxon>
        <taxon>Pentapetalae</taxon>
        <taxon>rosids</taxon>
        <taxon>fabids</taxon>
        <taxon>Rosales</taxon>
        <taxon>Cannabaceae</taxon>
        <taxon>Cannabis</taxon>
    </lineage>
</organism>
<sequence>MSVFGDIFLSSALYYSTILRKRDGCPPFEKQPIEKKVVQDGAKKRRPRWRLGNKELSQLWKWSDQNPNALTDPQRVQTPSIAEYWKPLAEDMDPAAGIEAEYHHKNNRVYCWKGLRFSARQDLEGFSKTSSLFDSFPTSLRKSNDRAKRAKKEEAKGSAQQGEENQISTHASENDEGIRGDLEASTTPMDAEPETAGVTDMVSQGGSPMPDENQKQSSDTDAGPEMGQLEADSEGEAGIIEGEVDLDAAS</sequence>
<comment type="caution">
    <text evidence="2">The sequence shown here is derived from an EMBL/GenBank/DDBJ whole genome shotgun (WGS) entry which is preliminary data.</text>
</comment>
<dbReference type="InterPro" id="IPR021861">
    <property type="entry name" value="THO_THOC1"/>
</dbReference>
<evidence type="ECO:0000313" key="2">
    <source>
        <dbReference type="EMBL" id="KAF4393411.1"/>
    </source>
</evidence>
<feature type="compositionally biased region" description="Polar residues" evidence="1">
    <location>
        <begin position="129"/>
        <end position="141"/>
    </location>
</feature>
<evidence type="ECO:0000313" key="3">
    <source>
        <dbReference type="Proteomes" id="UP000525078"/>
    </source>
</evidence>
<accession>A0A7J6HEU5</accession>
<dbReference type="Pfam" id="PF11957">
    <property type="entry name" value="efThoc1"/>
    <property type="match status" value="1"/>
</dbReference>
<dbReference type="GO" id="GO:0000445">
    <property type="term" value="C:THO complex part of transcription export complex"/>
    <property type="evidence" value="ECO:0007669"/>
    <property type="project" value="TreeGrafter"/>
</dbReference>
<dbReference type="GO" id="GO:0006406">
    <property type="term" value="P:mRNA export from nucleus"/>
    <property type="evidence" value="ECO:0007669"/>
    <property type="project" value="TreeGrafter"/>
</dbReference>
<feature type="compositionally biased region" description="Polar residues" evidence="1">
    <location>
        <begin position="158"/>
        <end position="171"/>
    </location>
</feature>
<evidence type="ECO:0000256" key="1">
    <source>
        <dbReference type="SAM" id="MobiDB-lite"/>
    </source>
</evidence>
<protein>
    <submittedName>
        <fullName evidence="2">Uncharacterized protein</fullName>
    </submittedName>
</protein>
<dbReference type="PANTHER" id="PTHR13265">
    <property type="entry name" value="THO COMPLEX SUBUNIT 1"/>
    <property type="match status" value="1"/>
</dbReference>
<dbReference type="PANTHER" id="PTHR13265:SF0">
    <property type="entry name" value="HPR1"/>
    <property type="match status" value="1"/>
</dbReference>
<feature type="compositionally biased region" description="Basic and acidic residues" evidence="1">
    <location>
        <begin position="172"/>
        <end position="182"/>
    </location>
</feature>
<gene>
    <name evidence="2" type="ORF">F8388_023215</name>
</gene>